<dbReference type="AlphaFoldDB" id="A0A811UY45"/>
<dbReference type="Proteomes" id="UP000606786">
    <property type="component" value="Unassembled WGS sequence"/>
</dbReference>
<feature type="compositionally biased region" description="Low complexity" evidence="1">
    <location>
        <begin position="7"/>
        <end position="25"/>
    </location>
</feature>
<reference evidence="2" key="1">
    <citation type="submission" date="2020-11" db="EMBL/GenBank/DDBJ databases">
        <authorList>
            <person name="Whitehead M."/>
        </authorList>
    </citation>
    <scope>NUCLEOTIDE SEQUENCE</scope>
    <source>
        <strain evidence="2">EGII</strain>
    </source>
</reference>
<evidence type="ECO:0000256" key="1">
    <source>
        <dbReference type="SAM" id="MobiDB-lite"/>
    </source>
</evidence>
<accession>A0A811UY45</accession>
<name>A0A811UY45_CERCA</name>
<gene>
    <name evidence="2" type="ORF">CCAP1982_LOCUS12592</name>
</gene>
<proteinExistence type="predicted"/>
<evidence type="ECO:0000313" key="3">
    <source>
        <dbReference type="Proteomes" id="UP000606786"/>
    </source>
</evidence>
<protein>
    <submittedName>
        <fullName evidence="2">(Mediterranean fruit fly) hypothetical protein</fullName>
    </submittedName>
</protein>
<sequence>MYNKSRTNNASNNNNDNNNEQEEAQTNQQQQYCDCCTTALFLPLPRATTTAMQQTKLSTIHISGINIRIASARRRHISDRRGISLNRKVDNAREDYEIDNDDVCRDKQAALNTLLPTLLVKFLTFVDDVCGRSRCQ</sequence>
<comment type="caution">
    <text evidence="2">The sequence shown here is derived from an EMBL/GenBank/DDBJ whole genome shotgun (WGS) entry which is preliminary data.</text>
</comment>
<keyword evidence="3" id="KW-1185">Reference proteome</keyword>
<organism evidence="2 3">
    <name type="scientific">Ceratitis capitata</name>
    <name type="common">Mediterranean fruit fly</name>
    <name type="synonym">Tephritis capitata</name>
    <dbReference type="NCBI Taxonomy" id="7213"/>
    <lineage>
        <taxon>Eukaryota</taxon>
        <taxon>Metazoa</taxon>
        <taxon>Ecdysozoa</taxon>
        <taxon>Arthropoda</taxon>
        <taxon>Hexapoda</taxon>
        <taxon>Insecta</taxon>
        <taxon>Pterygota</taxon>
        <taxon>Neoptera</taxon>
        <taxon>Endopterygota</taxon>
        <taxon>Diptera</taxon>
        <taxon>Brachycera</taxon>
        <taxon>Muscomorpha</taxon>
        <taxon>Tephritoidea</taxon>
        <taxon>Tephritidae</taxon>
        <taxon>Ceratitis</taxon>
        <taxon>Ceratitis</taxon>
    </lineage>
</organism>
<evidence type="ECO:0000313" key="2">
    <source>
        <dbReference type="EMBL" id="CAD7004172.1"/>
    </source>
</evidence>
<feature type="region of interest" description="Disordered" evidence="1">
    <location>
        <begin position="1"/>
        <end position="25"/>
    </location>
</feature>
<dbReference type="EMBL" id="CAJHJT010000034">
    <property type="protein sequence ID" value="CAD7004172.1"/>
    <property type="molecule type" value="Genomic_DNA"/>
</dbReference>